<feature type="DNA-binding region" description="H-T-H motif" evidence="2">
    <location>
        <begin position="49"/>
        <end position="68"/>
    </location>
</feature>
<keyword evidence="1 2" id="KW-0238">DNA-binding</keyword>
<dbReference type="SUPFAM" id="SSF48498">
    <property type="entry name" value="Tetracyclin repressor-like, C-terminal domain"/>
    <property type="match status" value="1"/>
</dbReference>
<dbReference type="STRING" id="428993.SAMN06296058_0297"/>
<organism evidence="5 6">
    <name type="scientific">Pseudoxanthomonas indica</name>
    <dbReference type="NCBI Taxonomy" id="428993"/>
    <lineage>
        <taxon>Bacteria</taxon>
        <taxon>Pseudomonadati</taxon>
        <taxon>Pseudomonadota</taxon>
        <taxon>Gammaproteobacteria</taxon>
        <taxon>Lysobacterales</taxon>
        <taxon>Lysobacteraceae</taxon>
        <taxon>Pseudoxanthomonas</taxon>
    </lineage>
</organism>
<dbReference type="Pfam" id="PF14246">
    <property type="entry name" value="TetR_C_7"/>
    <property type="match status" value="1"/>
</dbReference>
<evidence type="ECO:0000259" key="4">
    <source>
        <dbReference type="PROSITE" id="PS50977"/>
    </source>
</evidence>
<dbReference type="SUPFAM" id="SSF46689">
    <property type="entry name" value="Homeodomain-like"/>
    <property type="match status" value="1"/>
</dbReference>
<dbReference type="PANTHER" id="PTHR30055">
    <property type="entry name" value="HTH-TYPE TRANSCRIPTIONAL REGULATOR RUTR"/>
    <property type="match status" value="1"/>
</dbReference>
<dbReference type="Gene3D" id="1.10.10.60">
    <property type="entry name" value="Homeodomain-like"/>
    <property type="match status" value="1"/>
</dbReference>
<protein>
    <submittedName>
        <fullName evidence="5">Transcriptional regulator, TetR family</fullName>
    </submittedName>
</protein>
<dbReference type="PROSITE" id="PS50977">
    <property type="entry name" value="HTH_TETR_2"/>
    <property type="match status" value="1"/>
</dbReference>
<keyword evidence="6" id="KW-1185">Reference proteome</keyword>
<dbReference type="InterPro" id="IPR001647">
    <property type="entry name" value="HTH_TetR"/>
</dbReference>
<dbReference type="Pfam" id="PF00440">
    <property type="entry name" value="TetR_N"/>
    <property type="match status" value="1"/>
</dbReference>
<dbReference type="AlphaFoldDB" id="A0A1T5IWB7"/>
<dbReference type="Proteomes" id="UP000190341">
    <property type="component" value="Unassembled WGS sequence"/>
</dbReference>
<evidence type="ECO:0000256" key="3">
    <source>
        <dbReference type="SAM" id="MobiDB-lite"/>
    </source>
</evidence>
<dbReference type="Gene3D" id="1.10.357.10">
    <property type="entry name" value="Tetracycline Repressor, domain 2"/>
    <property type="match status" value="1"/>
</dbReference>
<dbReference type="RefSeq" id="WP_079722715.1">
    <property type="nucleotide sequence ID" value="NZ_BMCL01000003.1"/>
</dbReference>
<dbReference type="InterPro" id="IPR009057">
    <property type="entry name" value="Homeodomain-like_sf"/>
</dbReference>
<dbReference type="GO" id="GO:0003700">
    <property type="term" value="F:DNA-binding transcription factor activity"/>
    <property type="evidence" value="ECO:0007669"/>
    <property type="project" value="TreeGrafter"/>
</dbReference>
<feature type="domain" description="HTH tetR-type" evidence="4">
    <location>
        <begin position="26"/>
        <end position="86"/>
    </location>
</feature>
<proteinExistence type="predicted"/>
<dbReference type="PANTHER" id="PTHR30055:SF146">
    <property type="entry name" value="HTH-TYPE TRANSCRIPTIONAL DUAL REGULATOR CECR"/>
    <property type="match status" value="1"/>
</dbReference>
<dbReference type="EMBL" id="FUZV01000001">
    <property type="protein sequence ID" value="SKC43414.1"/>
    <property type="molecule type" value="Genomic_DNA"/>
</dbReference>
<feature type="region of interest" description="Disordered" evidence="3">
    <location>
        <begin position="1"/>
        <end position="20"/>
    </location>
</feature>
<evidence type="ECO:0000313" key="6">
    <source>
        <dbReference type="Proteomes" id="UP000190341"/>
    </source>
</evidence>
<dbReference type="OrthoDB" id="8535430at2"/>
<accession>A0A1T5IWB7</accession>
<evidence type="ECO:0000256" key="2">
    <source>
        <dbReference type="PROSITE-ProRule" id="PRU00335"/>
    </source>
</evidence>
<reference evidence="5 6" key="1">
    <citation type="submission" date="2017-02" db="EMBL/GenBank/DDBJ databases">
        <authorList>
            <person name="Peterson S.W."/>
        </authorList>
    </citation>
    <scope>NUCLEOTIDE SEQUENCE [LARGE SCALE GENOMIC DNA]</scope>
    <source>
        <strain evidence="5 6">P15</strain>
    </source>
</reference>
<name>A0A1T5IWB7_9GAMM</name>
<evidence type="ECO:0000256" key="1">
    <source>
        <dbReference type="ARBA" id="ARBA00023125"/>
    </source>
</evidence>
<dbReference type="PRINTS" id="PR00455">
    <property type="entry name" value="HTHTETR"/>
</dbReference>
<dbReference type="InterPro" id="IPR050109">
    <property type="entry name" value="HTH-type_TetR-like_transc_reg"/>
</dbReference>
<dbReference type="InterPro" id="IPR039536">
    <property type="entry name" value="TetR_C_Proteobacteria"/>
</dbReference>
<evidence type="ECO:0000313" key="5">
    <source>
        <dbReference type="EMBL" id="SKC43414.1"/>
    </source>
</evidence>
<sequence length="222" mass="24527">MTDGSPALPRPARPQRPRPDFYRRGEQRVERFLEAATEVFLEKGYRDARLTDVVARSGGSLSTLYSAYGDKQGLALAIMDRSIAAFGASLDLLDGSQLPPPQALPEAAERMVAETLSPGRIVTHRIVIAEGLNFPELRDWFMEHGVAPAERRLSAWFERERVAGRLVLEHASVAANRFYMMVFGGVILRSVNGQIGAADLPRIQQEAREAVSIFLEGVLPRA</sequence>
<dbReference type="GO" id="GO:0000976">
    <property type="term" value="F:transcription cis-regulatory region binding"/>
    <property type="evidence" value="ECO:0007669"/>
    <property type="project" value="TreeGrafter"/>
</dbReference>
<dbReference type="InterPro" id="IPR036271">
    <property type="entry name" value="Tet_transcr_reg_TetR-rel_C_sf"/>
</dbReference>
<gene>
    <name evidence="5" type="ORF">SAMN06296058_0297</name>
</gene>